<feature type="domain" description="EamA" evidence="7">
    <location>
        <begin position="5"/>
        <end position="142"/>
    </location>
</feature>
<dbReference type="GO" id="GO:0005886">
    <property type="term" value="C:plasma membrane"/>
    <property type="evidence" value="ECO:0007669"/>
    <property type="project" value="UniProtKB-SubCell"/>
</dbReference>
<dbReference type="SUPFAM" id="SSF103481">
    <property type="entry name" value="Multidrug resistance efflux transporter EmrE"/>
    <property type="match status" value="2"/>
</dbReference>
<dbReference type="PANTHER" id="PTHR42920">
    <property type="entry name" value="OS03G0707200 PROTEIN-RELATED"/>
    <property type="match status" value="1"/>
</dbReference>
<reference evidence="8" key="1">
    <citation type="submission" date="2018-05" db="EMBL/GenBank/DDBJ databases">
        <authorList>
            <person name="Lanie J.A."/>
            <person name="Ng W.-L."/>
            <person name="Kazmierczak K.M."/>
            <person name="Andrzejewski T.M."/>
            <person name="Davidsen T.M."/>
            <person name="Wayne K.J."/>
            <person name="Tettelin H."/>
            <person name="Glass J.I."/>
            <person name="Rusch D."/>
            <person name="Podicherti R."/>
            <person name="Tsui H.-C.T."/>
            <person name="Winkler M.E."/>
        </authorList>
    </citation>
    <scope>NUCLEOTIDE SEQUENCE</scope>
</reference>
<feature type="transmembrane region" description="Helical" evidence="6">
    <location>
        <begin position="7"/>
        <end position="23"/>
    </location>
</feature>
<feature type="transmembrane region" description="Helical" evidence="6">
    <location>
        <begin position="43"/>
        <end position="62"/>
    </location>
</feature>
<dbReference type="InterPro" id="IPR051258">
    <property type="entry name" value="Diverse_Substrate_Transporter"/>
</dbReference>
<gene>
    <name evidence="8" type="ORF">METZ01_LOCUS12671</name>
</gene>
<feature type="transmembrane region" description="Helical" evidence="6">
    <location>
        <begin position="281"/>
        <end position="301"/>
    </location>
</feature>
<feature type="transmembrane region" description="Helical" evidence="6">
    <location>
        <begin position="158"/>
        <end position="177"/>
    </location>
</feature>
<feature type="transmembrane region" description="Helical" evidence="6">
    <location>
        <begin position="257"/>
        <end position="275"/>
    </location>
</feature>
<evidence type="ECO:0000256" key="3">
    <source>
        <dbReference type="ARBA" id="ARBA00022692"/>
    </source>
</evidence>
<evidence type="ECO:0000313" key="8">
    <source>
        <dbReference type="EMBL" id="SUZ59817.1"/>
    </source>
</evidence>
<comment type="subcellular location">
    <subcellularLocation>
        <location evidence="1">Cell membrane</location>
        <topology evidence="1">Multi-pass membrane protein</topology>
    </subcellularLocation>
</comment>
<keyword evidence="2" id="KW-1003">Cell membrane</keyword>
<feature type="transmembrane region" description="Helical" evidence="6">
    <location>
        <begin position="102"/>
        <end position="122"/>
    </location>
</feature>
<evidence type="ECO:0000256" key="1">
    <source>
        <dbReference type="ARBA" id="ARBA00004651"/>
    </source>
</evidence>
<keyword evidence="4 6" id="KW-1133">Transmembrane helix</keyword>
<dbReference type="InterPro" id="IPR037185">
    <property type="entry name" value="EmrE-like"/>
</dbReference>
<dbReference type="PANTHER" id="PTHR42920:SF5">
    <property type="entry name" value="EAMA DOMAIN-CONTAINING PROTEIN"/>
    <property type="match status" value="1"/>
</dbReference>
<feature type="transmembrane region" description="Helical" evidence="6">
    <location>
        <begin position="225"/>
        <end position="245"/>
    </location>
</feature>
<evidence type="ECO:0000256" key="4">
    <source>
        <dbReference type="ARBA" id="ARBA00022989"/>
    </source>
</evidence>
<organism evidence="8">
    <name type="scientific">marine metagenome</name>
    <dbReference type="NCBI Taxonomy" id="408172"/>
    <lineage>
        <taxon>unclassified sequences</taxon>
        <taxon>metagenomes</taxon>
        <taxon>ecological metagenomes</taxon>
    </lineage>
</organism>
<feature type="transmembrane region" description="Helical" evidence="6">
    <location>
        <begin position="184"/>
        <end position="205"/>
    </location>
</feature>
<protein>
    <recommendedName>
        <fullName evidence="7">EamA domain-containing protein</fullName>
    </recommendedName>
</protein>
<evidence type="ECO:0000256" key="2">
    <source>
        <dbReference type="ARBA" id="ARBA00022475"/>
    </source>
</evidence>
<evidence type="ECO:0000259" key="7">
    <source>
        <dbReference type="Pfam" id="PF00892"/>
    </source>
</evidence>
<keyword evidence="3 6" id="KW-0812">Transmembrane</keyword>
<evidence type="ECO:0000256" key="5">
    <source>
        <dbReference type="ARBA" id="ARBA00023136"/>
    </source>
</evidence>
<dbReference type="EMBL" id="UINC01000700">
    <property type="protein sequence ID" value="SUZ59817.1"/>
    <property type="molecule type" value="Genomic_DNA"/>
</dbReference>
<sequence length="305" mass="33659">MRNKATIALFIVTFIWGWTFVWLKQALEASKMYSTTDDTTAVSLLFVCIRFGLAACFLPLFVKEARINIKDYAVWRDGFILALFMLGGFVFQMIGLDGITPAVSAFLTSLYVIFTALIVVVWKKYVPTYTILFGILLATFGAGYIQGPPELHFDLEEWLTVLCALMFAGHIIATDVVTKRSSPIAVTFTSILLSALICFLVSIVYVSLNPGELQIIGLLTDSEFLIPLILTAVFGTFIALTLVNYFQKLLDPVRASVLYALEPVWATILAIGFGMEKFTLWLILGGSALVVGNIIAEIGTYKAVK</sequence>
<name>A0A381NZP3_9ZZZZ</name>
<dbReference type="Pfam" id="PF00892">
    <property type="entry name" value="EamA"/>
    <property type="match status" value="2"/>
</dbReference>
<accession>A0A381NZP3</accession>
<feature type="transmembrane region" description="Helical" evidence="6">
    <location>
        <begin position="129"/>
        <end position="146"/>
    </location>
</feature>
<dbReference type="InterPro" id="IPR000620">
    <property type="entry name" value="EamA_dom"/>
</dbReference>
<evidence type="ECO:0000256" key="6">
    <source>
        <dbReference type="SAM" id="Phobius"/>
    </source>
</evidence>
<dbReference type="AlphaFoldDB" id="A0A381NZP3"/>
<proteinExistence type="predicted"/>
<feature type="transmembrane region" description="Helical" evidence="6">
    <location>
        <begin position="74"/>
        <end position="96"/>
    </location>
</feature>
<feature type="domain" description="EamA" evidence="7">
    <location>
        <begin position="158"/>
        <end position="294"/>
    </location>
</feature>
<keyword evidence="5 6" id="KW-0472">Membrane</keyword>